<sequence length="130" mass="14260">MKKTILVAAVWMGVSAASFAGINTNTNGSAIEVREDNAVDLNVEAFQDLKFKLSVKNLSNRTYIAIKKSTGEVLYSEYTGKAENYTKIFDLSNLLDGEYVFVVETGKGYVEKPFSITTETTRVVTAKAAE</sequence>
<dbReference type="OrthoDB" id="1122048at2"/>
<dbReference type="AlphaFoldDB" id="A0A4R4K7Y0"/>
<dbReference type="EMBL" id="SMJU01000009">
    <property type="protein sequence ID" value="TDB63774.1"/>
    <property type="molecule type" value="Genomic_DNA"/>
</dbReference>
<comment type="caution">
    <text evidence="2">The sequence shown here is derived from an EMBL/GenBank/DDBJ whole genome shotgun (WGS) entry which is preliminary data.</text>
</comment>
<feature type="chain" id="PRO_5020778465" description="Por secretion system C-terminal sorting domain-containing protein" evidence="1">
    <location>
        <begin position="21"/>
        <end position="130"/>
    </location>
</feature>
<keyword evidence="3" id="KW-1185">Reference proteome</keyword>
<gene>
    <name evidence="2" type="ORF">EZE20_15900</name>
</gene>
<proteinExistence type="predicted"/>
<protein>
    <recommendedName>
        <fullName evidence="4">Por secretion system C-terminal sorting domain-containing protein</fullName>
    </recommendedName>
</protein>
<feature type="signal peptide" evidence="1">
    <location>
        <begin position="1"/>
        <end position="20"/>
    </location>
</feature>
<name>A0A4R4K7Y0_9BACT</name>
<dbReference type="Gene3D" id="2.60.40.3080">
    <property type="match status" value="1"/>
</dbReference>
<dbReference type="RefSeq" id="WP_132119412.1">
    <property type="nucleotide sequence ID" value="NZ_SMJU01000009.1"/>
</dbReference>
<reference evidence="2 3" key="1">
    <citation type="submission" date="2019-02" db="EMBL/GenBank/DDBJ databases">
        <title>Arundinibacter roseus gen. nov., sp. nov., a new member of the family Cytophagaceae.</title>
        <authorList>
            <person name="Szuroczki S."/>
            <person name="Khayer B."/>
            <person name="Sproer C."/>
            <person name="Toumi M."/>
            <person name="Szabo A."/>
            <person name="Felfoldi T."/>
            <person name="Schumann P."/>
            <person name="Toth E."/>
        </authorList>
    </citation>
    <scope>NUCLEOTIDE SEQUENCE [LARGE SCALE GENOMIC DNA]</scope>
    <source>
        <strain evidence="2 3">DMA-k-7a</strain>
    </source>
</reference>
<dbReference type="Proteomes" id="UP000295706">
    <property type="component" value="Unassembled WGS sequence"/>
</dbReference>
<accession>A0A4R4K7Y0</accession>
<evidence type="ECO:0000313" key="2">
    <source>
        <dbReference type="EMBL" id="TDB63774.1"/>
    </source>
</evidence>
<keyword evidence="1" id="KW-0732">Signal</keyword>
<evidence type="ECO:0000256" key="1">
    <source>
        <dbReference type="SAM" id="SignalP"/>
    </source>
</evidence>
<evidence type="ECO:0000313" key="3">
    <source>
        <dbReference type="Proteomes" id="UP000295706"/>
    </source>
</evidence>
<organism evidence="2 3">
    <name type="scientific">Arundinibacter roseus</name>
    <dbReference type="NCBI Taxonomy" id="2070510"/>
    <lineage>
        <taxon>Bacteria</taxon>
        <taxon>Pseudomonadati</taxon>
        <taxon>Bacteroidota</taxon>
        <taxon>Cytophagia</taxon>
        <taxon>Cytophagales</taxon>
        <taxon>Spirosomataceae</taxon>
        <taxon>Arundinibacter</taxon>
    </lineage>
</organism>
<evidence type="ECO:0008006" key="4">
    <source>
        <dbReference type="Google" id="ProtNLM"/>
    </source>
</evidence>